<evidence type="ECO:0000313" key="1">
    <source>
        <dbReference type="EMBL" id="KAF9737352.1"/>
    </source>
</evidence>
<comment type="caution">
    <text evidence="1">The sequence shown here is derived from an EMBL/GenBank/DDBJ whole genome shotgun (WGS) entry which is preliminary data.</text>
</comment>
<sequence length="286" mass="32719">MSFFQNSIDSLFEENVPSPLYLLPAELRNMICHEAIFEGAKNITISISETGKITLPTLMAVSKQIHSETYGYIVAALREPATIFEAKVRNYDTKPLLATIKRISQQTGIAQSELVARTQVRFVGAVDMGNLLVWIQGTIANPTATPIFPFEKMDTPSFSGESVFEGRLSLKSHIISYREFEQRKELQAWNRSAREFLTNLEEADLGVLGRPKGEHWRFESDAAVQVAVFNTFAQWHDIFLRKKTIQARVLGQRERKRVEDEHVYVASAMWQFGERLQMMAQRWTTQ</sequence>
<protein>
    <submittedName>
        <fullName evidence="1">Uncharacterized protein</fullName>
    </submittedName>
</protein>
<dbReference type="AlphaFoldDB" id="A0A9P6GKJ8"/>
<dbReference type="EMBL" id="WJXW01000004">
    <property type="protein sequence ID" value="KAF9737352.1"/>
    <property type="molecule type" value="Genomic_DNA"/>
</dbReference>
<organism evidence="1 2">
    <name type="scientific">Paraphaeosphaeria minitans</name>
    <dbReference type="NCBI Taxonomy" id="565426"/>
    <lineage>
        <taxon>Eukaryota</taxon>
        <taxon>Fungi</taxon>
        <taxon>Dikarya</taxon>
        <taxon>Ascomycota</taxon>
        <taxon>Pezizomycotina</taxon>
        <taxon>Dothideomycetes</taxon>
        <taxon>Pleosporomycetidae</taxon>
        <taxon>Pleosporales</taxon>
        <taxon>Massarineae</taxon>
        <taxon>Didymosphaeriaceae</taxon>
        <taxon>Paraphaeosphaeria</taxon>
    </lineage>
</organism>
<accession>A0A9P6GKJ8</accession>
<reference evidence="1" key="1">
    <citation type="journal article" date="2020" name="Mol. Plant Microbe Interact.">
        <title>Genome Sequence of the Biocontrol Agent Coniothyrium minitans strain Conio (IMI 134523).</title>
        <authorList>
            <person name="Patel D."/>
            <person name="Shittu T.A."/>
            <person name="Baroncelli R."/>
            <person name="Muthumeenakshi S."/>
            <person name="Osborne T.H."/>
            <person name="Janganan T.K."/>
            <person name="Sreenivasaprasad S."/>
        </authorList>
    </citation>
    <scope>NUCLEOTIDE SEQUENCE</scope>
    <source>
        <strain evidence="1">Conio</strain>
    </source>
</reference>
<gene>
    <name evidence="1" type="ORF">PMIN01_05131</name>
</gene>
<proteinExistence type="predicted"/>
<keyword evidence="2" id="KW-1185">Reference proteome</keyword>
<name>A0A9P6GKJ8_9PLEO</name>
<evidence type="ECO:0000313" key="2">
    <source>
        <dbReference type="Proteomes" id="UP000756921"/>
    </source>
</evidence>
<dbReference type="OrthoDB" id="3729586at2759"/>
<dbReference type="Proteomes" id="UP000756921">
    <property type="component" value="Unassembled WGS sequence"/>
</dbReference>